<proteinExistence type="inferred from homology"/>
<evidence type="ECO:0000256" key="2">
    <source>
        <dbReference type="ARBA" id="ARBA00011355"/>
    </source>
</evidence>
<evidence type="ECO:0000256" key="3">
    <source>
        <dbReference type="ARBA" id="ARBA00025649"/>
    </source>
</evidence>
<comment type="cofactor">
    <cofactor evidence="4">
        <name>FAD</name>
        <dbReference type="ChEBI" id="CHEBI:57692"/>
    </cofactor>
    <text evidence="4">Binds 1 FAD per dimer.</text>
</comment>
<dbReference type="RefSeq" id="WP_111823005.1">
    <property type="nucleotide sequence ID" value="NZ_CBDERX010000036.1"/>
</dbReference>
<feature type="domain" description="Electron transfer flavoprotein alpha/beta-subunit N-terminal" evidence="5">
    <location>
        <begin position="10"/>
        <end position="190"/>
    </location>
</feature>
<comment type="function">
    <text evidence="3">The electron transfer flavoprotein serves as a specific electron acceptor for other dehydrogenases. It transfers the electrons to the main respiratory chain via ETF-ubiquinone oxidoreductase (ETF dehydrogenase).</text>
</comment>
<name>A0A2X0TYC4_9ACTO</name>
<dbReference type="AlphaFoldDB" id="A0A2X0TYC4"/>
<dbReference type="GeneID" id="93757332"/>
<comment type="subunit">
    <text evidence="2">Heterodimer of an alpha and a beta subunit.</text>
</comment>
<dbReference type="InterPro" id="IPR014730">
    <property type="entry name" value="ETF_a/b_N"/>
</dbReference>
<dbReference type="Pfam" id="PF00766">
    <property type="entry name" value="ETF_alpha"/>
    <property type="match status" value="1"/>
</dbReference>
<keyword evidence="4" id="KW-0274">FAD</keyword>
<gene>
    <name evidence="6" type="primary">etfA_1</name>
    <name evidence="6" type="ORF">NCTC9935_00432</name>
</gene>
<dbReference type="Gene3D" id="3.40.50.1220">
    <property type="entry name" value="TPP-binding domain"/>
    <property type="match status" value="1"/>
</dbReference>
<dbReference type="SMART" id="SM00893">
    <property type="entry name" value="ETF"/>
    <property type="match status" value="1"/>
</dbReference>
<dbReference type="GO" id="GO:0009055">
    <property type="term" value="F:electron transfer activity"/>
    <property type="evidence" value="ECO:0007669"/>
    <property type="project" value="InterPro"/>
</dbReference>
<evidence type="ECO:0000256" key="1">
    <source>
        <dbReference type="ARBA" id="ARBA00005817"/>
    </source>
</evidence>
<dbReference type="GO" id="GO:0050660">
    <property type="term" value="F:flavin adenine dinucleotide binding"/>
    <property type="evidence" value="ECO:0007669"/>
    <property type="project" value="InterPro"/>
</dbReference>
<feature type="binding site" evidence="4">
    <location>
        <begin position="251"/>
        <end position="255"/>
    </location>
    <ligand>
        <name>FAD</name>
        <dbReference type="ChEBI" id="CHEBI:57692"/>
    </ligand>
</feature>
<feature type="binding site" evidence="4">
    <location>
        <position position="214"/>
    </location>
    <ligand>
        <name>FAD</name>
        <dbReference type="ChEBI" id="CHEBI:57692"/>
    </ligand>
</feature>
<dbReference type="InterPro" id="IPR001308">
    <property type="entry name" value="ETF_a/FixB"/>
</dbReference>
<dbReference type="PANTHER" id="PTHR43153">
    <property type="entry name" value="ELECTRON TRANSFER FLAVOPROTEIN ALPHA"/>
    <property type="match status" value="1"/>
</dbReference>
<organism evidence="6 7">
    <name type="scientific">Schaalia odontolytica</name>
    <dbReference type="NCBI Taxonomy" id="1660"/>
    <lineage>
        <taxon>Bacteria</taxon>
        <taxon>Bacillati</taxon>
        <taxon>Actinomycetota</taxon>
        <taxon>Actinomycetes</taxon>
        <taxon>Actinomycetales</taxon>
        <taxon>Actinomycetaceae</taxon>
        <taxon>Schaalia</taxon>
    </lineage>
</organism>
<sequence>MTQQQMSSPILVLADQAGDHLTPLARQALTLAASLTSADVVALSLAATPDVAALSELGATQLLHADLGQAARSSVVASDALISALATDNFGLVLLCSDYRGREIAGRVGALTEAGVVSGASSVGFEGGVLQIGKTALGGSWSMRIVLEGQTPIVGIASGVIDEAEVASPVALTPQALSVELSPEACAIEVISCVPDEEEGVRLTEASTVVCGGRGVDGDFELVRSLANALGGAVGATRVACDEGWAPRAEQIGQTGLTVTPNLYIGLGVSGAIHHTVGMQSSQHIVAVCDDPDAPIFEIADFGVVGDVTEVVPAALAAIEEARSQA</sequence>
<comment type="similarity">
    <text evidence="1">Belongs to the ETF alpha-subunit/FixB family.</text>
</comment>
<dbReference type="PANTHER" id="PTHR43153:SF1">
    <property type="entry name" value="ELECTRON TRANSFER FLAVOPROTEIN SUBUNIT ALPHA, MITOCHONDRIAL"/>
    <property type="match status" value="1"/>
</dbReference>
<dbReference type="InterPro" id="IPR014729">
    <property type="entry name" value="Rossmann-like_a/b/a_fold"/>
</dbReference>
<dbReference type="InterPro" id="IPR029035">
    <property type="entry name" value="DHS-like_NAD/FAD-binding_dom"/>
</dbReference>
<reference evidence="6 7" key="1">
    <citation type="submission" date="2018-06" db="EMBL/GenBank/DDBJ databases">
        <authorList>
            <consortium name="Pathogen Informatics"/>
            <person name="Doyle S."/>
        </authorList>
    </citation>
    <scope>NUCLEOTIDE SEQUENCE [LARGE SCALE GENOMIC DNA]</scope>
    <source>
        <strain evidence="6 7">NCTC9935</strain>
    </source>
</reference>
<dbReference type="GO" id="GO:0033539">
    <property type="term" value="P:fatty acid beta-oxidation using acyl-CoA dehydrogenase"/>
    <property type="evidence" value="ECO:0007669"/>
    <property type="project" value="TreeGrafter"/>
</dbReference>
<evidence type="ECO:0000313" key="7">
    <source>
        <dbReference type="Proteomes" id="UP000250192"/>
    </source>
</evidence>
<feature type="binding site" evidence="4">
    <location>
        <begin position="237"/>
        <end position="238"/>
    </location>
    <ligand>
        <name>FAD</name>
        <dbReference type="ChEBI" id="CHEBI:57692"/>
    </ligand>
</feature>
<dbReference type="SUPFAM" id="SSF52467">
    <property type="entry name" value="DHS-like NAD/FAD-binding domain"/>
    <property type="match status" value="1"/>
</dbReference>
<dbReference type="PIRSF" id="PIRSF000089">
    <property type="entry name" value="Electra_flavoP_a"/>
    <property type="match status" value="1"/>
</dbReference>
<keyword evidence="7" id="KW-1185">Reference proteome</keyword>
<dbReference type="OrthoDB" id="9770286at2"/>
<dbReference type="InterPro" id="IPR014731">
    <property type="entry name" value="ETF_asu_C"/>
</dbReference>
<dbReference type="Pfam" id="PF01012">
    <property type="entry name" value="ETF"/>
    <property type="match status" value="1"/>
</dbReference>
<evidence type="ECO:0000313" key="6">
    <source>
        <dbReference type="EMBL" id="SPT54883.1"/>
    </source>
</evidence>
<accession>A0A2X0TYC4</accession>
<dbReference type="Gene3D" id="3.40.50.620">
    <property type="entry name" value="HUPs"/>
    <property type="match status" value="1"/>
</dbReference>
<dbReference type="STRING" id="1660.APY09_06730"/>
<protein>
    <submittedName>
        <fullName evidence="6">Electron transfer flavoprotein large subunit</fullName>
    </submittedName>
</protein>
<dbReference type="Proteomes" id="UP000250192">
    <property type="component" value="Unassembled WGS sequence"/>
</dbReference>
<feature type="binding site" evidence="4">
    <location>
        <begin position="268"/>
        <end position="275"/>
    </location>
    <ligand>
        <name>FAD</name>
        <dbReference type="ChEBI" id="CHEBI:57692"/>
    </ligand>
</feature>
<dbReference type="EMBL" id="UAPR01000001">
    <property type="protein sequence ID" value="SPT54883.1"/>
    <property type="molecule type" value="Genomic_DNA"/>
</dbReference>
<evidence type="ECO:0000259" key="5">
    <source>
        <dbReference type="SMART" id="SM00893"/>
    </source>
</evidence>
<dbReference type="SUPFAM" id="SSF52402">
    <property type="entry name" value="Adenine nucleotide alpha hydrolases-like"/>
    <property type="match status" value="1"/>
</dbReference>
<keyword evidence="4" id="KW-0285">Flavoprotein</keyword>
<evidence type="ECO:0000256" key="4">
    <source>
        <dbReference type="PIRSR" id="PIRSR000089-1"/>
    </source>
</evidence>